<dbReference type="RefSeq" id="WP_046861116.1">
    <property type="nucleotide sequence ID" value="NZ_CP011412.1"/>
</dbReference>
<dbReference type="EMBL" id="CP011412">
    <property type="protein sequence ID" value="AKH22121.1"/>
    <property type="molecule type" value="Genomic_DNA"/>
</dbReference>
<dbReference type="AlphaFoldDB" id="A0A0F7K0S6"/>
<dbReference type="InterPro" id="IPR000189">
    <property type="entry name" value="Transglyc_AS"/>
</dbReference>
<dbReference type="PANTHER" id="PTHR33734">
    <property type="entry name" value="LYSM DOMAIN-CONTAINING GPI-ANCHORED PROTEIN 2"/>
    <property type="match status" value="1"/>
</dbReference>
<dbReference type="PANTHER" id="PTHR33734:SF22">
    <property type="entry name" value="MEMBRANE-BOUND LYTIC MUREIN TRANSGLYCOSYLASE D"/>
    <property type="match status" value="1"/>
</dbReference>
<evidence type="ECO:0000259" key="3">
    <source>
        <dbReference type="PROSITE" id="PS51782"/>
    </source>
</evidence>
<dbReference type="GO" id="GO:0000270">
    <property type="term" value="P:peptidoglycan metabolic process"/>
    <property type="evidence" value="ECO:0007669"/>
    <property type="project" value="InterPro"/>
</dbReference>
<dbReference type="PROSITE" id="PS00922">
    <property type="entry name" value="TRANSGLYCOSYLASE"/>
    <property type="match status" value="1"/>
</dbReference>
<accession>A0A0F7K0S6</accession>
<dbReference type="CDD" id="cd16894">
    <property type="entry name" value="MltD-like"/>
    <property type="match status" value="1"/>
</dbReference>
<name>A0A0F7K0S6_9GAMM</name>
<feature type="domain" description="LysM" evidence="3">
    <location>
        <begin position="432"/>
        <end position="476"/>
    </location>
</feature>
<comment type="similarity">
    <text evidence="1">Belongs to the transglycosylase Slt family.</text>
</comment>
<evidence type="ECO:0000313" key="4">
    <source>
        <dbReference type="EMBL" id="AKH22121.1"/>
    </source>
</evidence>
<dbReference type="Pfam" id="PF01464">
    <property type="entry name" value="SLT"/>
    <property type="match status" value="1"/>
</dbReference>
<feature type="domain" description="LysM" evidence="3">
    <location>
        <begin position="504"/>
        <end position="547"/>
    </location>
</feature>
<dbReference type="Gene3D" id="1.10.530.10">
    <property type="match status" value="1"/>
</dbReference>
<gene>
    <name evidence="4" type="ORF">AAY24_07525</name>
</gene>
<reference evidence="4 5" key="1">
    <citation type="journal article" date="2015" name="Genome Announc.">
        <title>Complete Genome Sequence of Sedimenticola thiotaurini Strain SIP-G1, a Polyphosphate- and Polyhydroxyalkanoate-Accumulating Sulfur-Oxidizing Gammaproteobacterium Isolated from Salt Marsh Sediments.</title>
        <authorList>
            <person name="Flood B.E."/>
            <person name="Jones D.S."/>
            <person name="Bailey J.V."/>
        </authorList>
    </citation>
    <scope>NUCLEOTIDE SEQUENCE [LARGE SCALE GENOMIC DNA]</scope>
    <source>
        <strain evidence="4 5">SIP-G1</strain>
    </source>
</reference>
<dbReference type="InterPro" id="IPR018392">
    <property type="entry name" value="LysM"/>
</dbReference>
<feature type="compositionally biased region" description="Low complexity" evidence="2">
    <location>
        <begin position="67"/>
        <end position="82"/>
    </location>
</feature>
<dbReference type="InterPro" id="IPR036779">
    <property type="entry name" value="LysM_dom_sf"/>
</dbReference>
<evidence type="ECO:0000313" key="5">
    <source>
        <dbReference type="Proteomes" id="UP000034410"/>
    </source>
</evidence>
<evidence type="ECO:0000256" key="2">
    <source>
        <dbReference type="SAM" id="MobiDB-lite"/>
    </source>
</evidence>
<sequence>MSTRFLTLPLLTALALSGCNTLGHKAELNTDDTELHSVTARTDTALAAEQRLHEALVSAPQVVPLPDSSESGESEQQAADSSPDNLMDRLRAGFRLEIPDNPRIDQQIRWFTANSDYLDRVQNRAAPYLHFIVEEAERRGIPSELALLPIVESGFQPFAYSHGRAAGLWQFIPSTGKHFGLQQNWWYDGRRDVVAATRAAFKYLGSLAERFDGDWELALASYNAGAGTVQRAIKRNQQQGKPTDFWSLKLPDETMRYVPKLFAVAKVMADPEQYGVTLVEIPNEPYFDSIDIDSQLDLALAADMAGISIEELYKLNPGFNRWATAPNGPHRLSIPVEKVEQFNKALAELDPQKRLHWTRYKIHPGDNLGSIARKYKTTVALLRQVNKLKGNNIRAGKHLLIPVAAKSLDQYTHTADARLAKTQNRQHKGKRVTHKVVPGDTLWDIARRYRVNHRALARWNGMSPRDTLRPGQQLVIWQQTNKGQQNAAQLVPTLSPPVNTRSSLRYRVRKGDSLALIAQRFNVSVSDLRKWNTLDDRYLQPGQRLQLFVDVTEQTL</sequence>
<dbReference type="GO" id="GO:0016020">
    <property type="term" value="C:membrane"/>
    <property type="evidence" value="ECO:0007669"/>
    <property type="project" value="InterPro"/>
</dbReference>
<proteinExistence type="inferred from homology"/>
<dbReference type="GO" id="GO:0008932">
    <property type="term" value="F:lytic endotransglycosylase activity"/>
    <property type="evidence" value="ECO:0007669"/>
    <property type="project" value="TreeGrafter"/>
</dbReference>
<feature type="region of interest" description="Disordered" evidence="2">
    <location>
        <begin position="60"/>
        <end position="85"/>
    </location>
</feature>
<dbReference type="PROSITE" id="PS51257">
    <property type="entry name" value="PROKAR_LIPOPROTEIN"/>
    <property type="match status" value="1"/>
</dbReference>
<organism evidence="4 5">
    <name type="scientific">Sedimenticola thiotaurini</name>
    <dbReference type="NCBI Taxonomy" id="1543721"/>
    <lineage>
        <taxon>Bacteria</taxon>
        <taxon>Pseudomonadati</taxon>
        <taxon>Pseudomonadota</taxon>
        <taxon>Gammaproteobacteria</taxon>
        <taxon>Chromatiales</taxon>
        <taxon>Sedimenticolaceae</taxon>
        <taxon>Sedimenticola</taxon>
    </lineage>
</organism>
<keyword evidence="5" id="KW-1185">Reference proteome</keyword>
<dbReference type="SUPFAM" id="SSF53955">
    <property type="entry name" value="Lysozyme-like"/>
    <property type="match status" value="1"/>
</dbReference>
<dbReference type="InterPro" id="IPR023346">
    <property type="entry name" value="Lysozyme-like_dom_sf"/>
</dbReference>
<dbReference type="Proteomes" id="UP000034410">
    <property type="component" value="Chromosome"/>
</dbReference>
<dbReference type="KEGG" id="seds:AAY24_07525"/>
<dbReference type="Gene3D" id="3.10.350.10">
    <property type="entry name" value="LysM domain"/>
    <property type="match status" value="3"/>
</dbReference>
<evidence type="ECO:0000256" key="1">
    <source>
        <dbReference type="ARBA" id="ARBA00007734"/>
    </source>
</evidence>
<dbReference type="OrthoDB" id="9815002at2"/>
<dbReference type="CDD" id="cd00118">
    <property type="entry name" value="LysM"/>
    <property type="match status" value="3"/>
</dbReference>
<dbReference type="PATRIC" id="fig|1543721.4.peg.1562"/>
<dbReference type="SMART" id="SM00257">
    <property type="entry name" value="LysM"/>
    <property type="match status" value="3"/>
</dbReference>
<dbReference type="Pfam" id="PF01476">
    <property type="entry name" value="LysM"/>
    <property type="match status" value="3"/>
</dbReference>
<dbReference type="SUPFAM" id="SSF54106">
    <property type="entry name" value="LysM domain"/>
    <property type="match status" value="3"/>
</dbReference>
<feature type="domain" description="LysM" evidence="3">
    <location>
        <begin position="358"/>
        <end position="401"/>
    </location>
</feature>
<protein>
    <submittedName>
        <fullName evidence="4">Lytic transglycosylase</fullName>
    </submittedName>
</protein>
<dbReference type="PROSITE" id="PS51782">
    <property type="entry name" value="LYSM"/>
    <property type="match status" value="3"/>
</dbReference>
<dbReference type="InterPro" id="IPR008258">
    <property type="entry name" value="Transglycosylase_SLT_dom_1"/>
</dbReference>